<reference evidence="3 4" key="1">
    <citation type="submission" date="2020-10" db="EMBL/GenBank/DDBJ databases">
        <title>Connecting structure to function with the recovery of over 1000 high-quality activated sludge metagenome-assembled genomes encoding full-length rRNA genes using long-read sequencing.</title>
        <authorList>
            <person name="Singleton C.M."/>
            <person name="Petriglieri F."/>
            <person name="Kristensen J.M."/>
            <person name="Kirkegaard R.H."/>
            <person name="Michaelsen T.Y."/>
            <person name="Andersen M.H."/>
            <person name="Karst S.M."/>
            <person name="Dueholm M.S."/>
            <person name="Nielsen P.H."/>
            <person name="Albertsen M."/>
        </authorList>
    </citation>
    <scope>NUCLEOTIDE SEQUENCE [LARGE SCALE GENOMIC DNA]</scope>
    <source>
        <strain evidence="3">EsbW_18-Q3-R4-48_BATAC.285</strain>
    </source>
</reference>
<name>A0A935UI02_9PROT</name>
<proteinExistence type="predicted"/>
<keyword evidence="1" id="KW-0479">Metal-binding</keyword>
<dbReference type="GO" id="GO:0018773">
    <property type="term" value="F:acetylpyruvate hydrolase activity"/>
    <property type="evidence" value="ECO:0007669"/>
    <property type="project" value="TreeGrafter"/>
</dbReference>
<dbReference type="Pfam" id="PF01557">
    <property type="entry name" value="FAA_hydrolase"/>
    <property type="match status" value="1"/>
</dbReference>
<evidence type="ECO:0000313" key="4">
    <source>
        <dbReference type="Proteomes" id="UP000697998"/>
    </source>
</evidence>
<dbReference type="EMBL" id="JADJMH010000018">
    <property type="protein sequence ID" value="MBK7676269.1"/>
    <property type="molecule type" value="Genomic_DNA"/>
</dbReference>
<protein>
    <submittedName>
        <fullName evidence="3">Fumarylacetoacetate hydrolase family protein</fullName>
    </submittedName>
</protein>
<feature type="domain" description="Fumarylacetoacetase-like C-terminal" evidence="2">
    <location>
        <begin position="27"/>
        <end position="226"/>
    </location>
</feature>
<organism evidence="3 4">
    <name type="scientific">Candidatus Accumulibacter proximus</name>
    <dbReference type="NCBI Taxonomy" id="2954385"/>
    <lineage>
        <taxon>Bacteria</taxon>
        <taxon>Pseudomonadati</taxon>
        <taxon>Pseudomonadota</taxon>
        <taxon>Betaproteobacteria</taxon>
        <taxon>Candidatus Accumulibacter</taxon>
    </lineage>
</organism>
<dbReference type="AlphaFoldDB" id="A0A935UI02"/>
<dbReference type="GO" id="GO:0046872">
    <property type="term" value="F:metal ion binding"/>
    <property type="evidence" value="ECO:0007669"/>
    <property type="project" value="UniProtKB-KW"/>
</dbReference>
<dbReference type="InterPro" id="IPR011234">
    <property type="entry name" value="Fumarylacetoacetase-like_C"/>
</dbReference>
<sequence>MDYVFPPPPQVSVPIVGSDGFFPVRRVYCVGRNYADHAAEMGADTREPPFFFGKPADALVPGGGDVFYPPATSNLQHEVELVVALIGGGASILPAKALDWVYGYAVGLDLTRRDLQQRAKDKGHPWDMGKGFDQSAPIGAIHPLAAVGHPERGAIWLKVNGQLRQNGDLGQMSWKVAEVIANLSTYVALAPGDLIFTGTPAGVSTVVRGDLLEAAVEGIGELAVRLV</sequence>
<dbReference type="PANTHER" id="PTHR11820:SF90">
    <property type="entry name" value="FLUTATHIONE S-TRANSFERASE"/>
    <property type="match status" value="1"/>
</dbReference>
<evidence type="ECO:0000259" key="2">
    <source>
        <dbReference type="Pfam" id="PF01557"/>
    </source>
</evidence>
<accession>A0A935UI02</accession>
<dbReference type="InterPro" id="IPR036663">
    <property type="entry name" value="Fumarylacetoacetase_C_sf"/>
</dbReference>
<dbReference type="SUPFAM" id="SSF56529">
    <property type="entry name" value="FAH"/>
    <property type="match status" value="1"/>
</dbReference>
<evidence type="ECO:0000256" key="1">
    <source>
        <dbReference type="ARBA" id="ARBA00022723"/>
    </source>
</evidence>
<dbReference type="Gene3D" id="3.90.850.10">
    <property type="entry name" value="Fumarylacetoacetase-like, C-terminal domain"/>
    <property type="match status" value="1"/>
</dbReference>
<gene>
    <name evidence="3" type="ORF">IPJ27_16810</name>
</gene>
<evidence type="ECO:0000313" key="3">
    <source>
        <dbReference type="EMBL" id="MBK7676269.1"/>
    </source>
</evidence>
<comment type="caution">
    <text evidence="3">The sequence shown here is derived from an EMBL/GenBank/DDBJ whole genome shotgun (WGS) entry which is preliminary data.</text>
</comment>
<dbReference type="Proteomes" id="UP000697998">
    <property type="component" value="Unassembled WGS sequence"/>
</dbReference>
<keyword evidence="3" id="KW-0378">Hydrolase</keyword>
<dbReference type="PANTHER" id="PTHR11820">
    <property type="entry name" value="ACYLPYRUVASE"/>
    <property type="match status" value="1"/>
</dbReference>